<evidence type="ECO:0000313" key="1">
    <source>
        <dbReference type="EMBL" id="MCC9643621.1"/>
    </source>
</evidence>
<keyword evidence="2" id="KW-1185">Reference proteome</keyword>
<sequence length="59" mass="6604">MIPALLSCVFVIYLYRSLNAPETPIGHEERSADDLNQRLSHLQSRMEKLASSANTEDAT</sequence>
<protein>
    <recommendedName>
        <fullName evidence="3">Phage shock protein B</fullName>
    </recommendedName>
</protein>
<dbReference type="Proteomes" id="UP001430306">
    <property type="component" value="Unassembled WGS sequence"/>
</dbReference>
<dbReference type="RefSeq" id="WP_230274576.1">
    <property type="nucleotide sequence ID" value="NZ_JAJKFW010000025.1"/>
</dbReference>
<dbReference type="EMBL" id="JAJKFW010000025">
    <property type="protein sequence ID" value="MCC9643621.1"/>
    <property type="molecule type" value="Genomic_DNA"/>
</dbReference>
<organism evidence="1 2">
    <name type="scientific">Rhodopirellula halodulae</name>
    <dbReference type="NCBI Taxonomy" id="2894198"/>
    <lineage>
        <taxon>Bacteria</taxon>
        <taxon>Pseudomonadati</taxon>
        <taxon>Planctomycetota</taxon>
        <taxon>Planctomycetia</taxon>
        <taxon>Pirellulales</taxon>
        <taxon>Pirellulaceae</taxon>
        <taxon>Rhodopirellula</taxon>
    </lineage>
</organism>
<evidence type="ECO:0000313" key="2">
    <source>
        <dbReference type="Proteomes" id="UP001430306"/>
    </source>
</evidence>
<evidence type="ECO:0008006" key="3">
    <source>
        <dbReference type="Google" id="ProtNLM"/>
    </source>
</evidence>
<reference evidence="1" key="1">
    <citation type="submission" date="2021-11" db="EMBL/GenBank/DDBJ databases">
        <title>Genome sequence.</title>
        <authorList>
            <person name="Sun Q."/>
        </authorList>
    </citation>
    <scope>NUCLEOTIDE SEQUENCE</scope>
    <source>
        <strain evidence="1">JC740</strain>
    </source>
</reference>
<gene>
    <name evidence="1" type="ORF">LOC71_15150</name>
</gene>
<accession>A0ABS8NJ80</accession>
<proteinExistence type="predicted"/>
<name>A0ABS8NJ80_9BACT</name>
<comment type="caution">
    <text evidence="1">The sequence shown here is derived from an EMBL/GenBank/DDBJ whole genome shotgun (WGS) entry which is preliminary data.</text>
</comment>